<keyword evidence="9" id="KW-0539">Nucleus</keyword>
<sequence length="369" mass="39622">MPRFGHKMVAADAREEMTAYEAERAARIEANKARMRDLGILDATARLRATDAAAAARRAAVRAARTPKGSDADGNPAYRVADRAAKPAVATRRSGRLSGASPDDAATTTRTTDRDDDVDRNPETYSPAQVAALGSATKTWTLFVDGYDANGNRIYDSAIGATCHQCRQKTVCAHTSCGGCGELRGQFCGDCLWMRYGEHVDEANALGAKWRCPPCRDLCNCSFCRQRKGWPPTGTLYRRAIKEGYASVAHYLVLNNRADEDVDVKTRGGAEEEGAADAADAAARDGRSPSGDDNARESGDVDAVDAVAVDAPPAAPVTPTASGPAKDDDDEFYDAKTRPSRMIVKVVRKMADAVTNPTATKRRRAMSER</sequence>
<feature type="compositionally biased region" description="Low complexity" evidence="10">
    <location>
        <begin position="304"/>
        <end position="324"/>
    </location>
</feature>
<evidence type="ECO:0000256" key="2">
    <source>
        <dbReference type="ARBA" id="ARBA00004496"/>
    </source>
</evidence>
<evidence type="ECO:0000313" key="12">
    <source>
        <dbReference type="EMBL" id="EEH57331.1"/>
    </source>
</evidence>
<gene>
    <name evidence="12" type="ORF">MICPUCDRAFT_58101</name>
</gene>
<proteinExistence type="predicted"/>
<dbReference type="InterPro" id="IPR040221">
    <property type="entry name" value="CDCA7/CDA7L"/>
</dbReference>
<dbReference type="Pfam" id="PF10497">
    <property type="entry name" value="zf-4CXXC_R1"/>
    <property type="match status" value="1"/>
</dbReference>
<dbReference type="GO" id="GO:0006355">
    <property type="term" value="P:regulation of DNA-templated transcription"/>
    <property type="evidence" value="ECO:0007669"/>
    <property type="project" value="InterPro"/>
</dbReference>
<dbReference type="RefSeq" id="XP_003058876.1">
    <property type="nucleotide sequence ID" value="XM_003058830.1"/>
</dbReference>
<keyword evidence="5" id="KW-0597">Phosphoprotein</keyword>
<keyword evidence="8" id="KW-0804">Transcription</keyword>
<evidence type="ECO:0000256" key="5">
    <source>
        <dbReference type="ARBA" id="ARBA00022553"/>
    </source>
</evidence>
<evidence type="ECO:0000256" key="4">
    <source>
        <dbReference type="ARBA" id="ARBA00022499"/>
    </source>
</evidence>
<evidence type="ECO:0000259" key="11">
    <source>
        <dbReference type="Pfam" id="PF10497"/>
    </source>
</evidence>
<dbReference type="AlphaFoldDB" id="C1MTK1"/>
<keyword evidence="13" id="KW-1185">Reference proteome</keyword>
<keyword evidence="4" id="KW-1017">Isopeptide bond</keyword>
<evidence type="ECO:0000256" key="8">
    <source>
        <dbReference type="ARBA" id="ARBA00023163"/>
    </source>
</evidence>
<evidence type="ECO:0000256" key="10">
    <source>
        <dbReference type="SAM" id="MobiDB-lite"/>
    </source>
</evidence>
<dbReference type="GeneID" id="9683944"/>
<dbReference type="GO" id="GO:0005634">
    <property type="term" value="C:nucleus"/>
    <property type="evidence" value="ECO:0007669"/>
    <property type="project" value="UniProtKB-SubCell"/>
</dbReference>
<name>C1MTK1_MICPC</name>
<feature type="region of interest" description="Disordered" evidence="10">
    <location>
        <begin position="62"/>
        <end position="128"/>
    </location>
</feature>
<feature type="compositionally biased region" description="Basic and acidic residues" evidence="10">
    <location>
        <begin position="111"/>
        <end position="122"/>
    </location>
</feature>
<protein>
    <submittedName>
        <fullName evidence="12">Predicted protein</fullName>
    </submittedName>
</protein>
<evidence type="ECO:0000256" key="6">
    <source>
        <dbReference type="ARBA" id="ARBA00022843"/>
    </source>
</evidence>
<dbReference type="PANTHER" id="PTHR31169">
    <property type="entry name" value="OS05G0300700 PROTEIN"/>
    <property type="match status" value="1"/>
</dbReference>
<dbReference type="OMA" id="AMNSIYE"/>
<dbReference type="PANTHER" id="PTHR31169:SF23">
    <property type="entry name" value="OS03G0572250 PROTEIN"/>
    <property type="match status" value="1"/>
</dbReference>
<dbReference type="GO" id="GO:0005737">
    <property type="term" value="C:cytoplasm"/>
    <property type="evidence" value="ECO:0007669"/>
    <property type="project" value="UniProtKB-SubCell"/>
</dbReference>
<evidence type="ECO:0000256" key="1">
    <source>
        <dbReference type="ARBA" id="ARBA00004123"/>
    </source>
</evidence>
<keyword evidence="3" id="KW-0963">Cytoplasm</keyword>
<dbReference type="Proteomes" id="UP000001876">
    <property type="component" value="Unassembled WGS sequence"/>
</dbReference>
<keyword evidence="7" id="KW-0805">Transcription regulation</keyword>
<dbReference type="OrthoDB" id="298344at2759"/>
<evidence type="ECO:0000313" key="13">
    <source>
        <dbReference type="Proteomes" id="UP000001876"/>
    </source>
</evidence>
<dbReference type="KEGG" id="mpp:MICPUCDRAFT_58101"/>
<evidence type="ECO:0000256" key="3">
    <source>
        <dbReference type="ARBA" id="ARBA00022490"/>
    </source>
</evidence>
<feature type="domain" description="Zinc-finger" evidence="11">
    <location>
        <begin position="155"/>
        <end position="252"/>
    </location>
</feature>
<dbReference type="InterPro" id="IPR018866">
    <property type="entry name" value="Znf-4CXXC_R1"/>
</dbReference>
<evidence type="ECO:0000256" key="7">
    <source>
        <dbReference type="ARBA" id="ARBA00023015"/>
    </source>
</evidence>
<comment type="subcellular location">
    <subcellularLocation>
        <location evidence="2">Cytoplasm</location>
    </subcellularLocation>
    <subcellularLocation>
        <location evidence="1">Nucleus</location>
    </subcellularLocation>
</comment>
<feature type="region of interest" description="Disordered" evidence="10">
    <location>
        <begin position="267"/>
        <end position="338"/>
    </location>
</feature>
<dbReference type="eggNOG" id="ENOG502QWH1">
    <property type="taxonomic scope" value="Eukaryota"/>
</dbReference>
<evidence type="ECO:0000256" key="9">
    <source>
        <dbReference type="ARBA" id="ARBA00023242"/>
    </source>
</evidence>
<accession>C1MTK1</accession>
<organism evidence="13">
    <name type="scientific">Micromonas pusilla (strain CCMP1545)</name>
    <name type="common">Picoplanktonic green alga</name>
    <dbReference type="NCBI Taxonomy" id="564608"/>
    <lineage>
        <taxon>Eukaryota</taxon>
        <taxon>Viridiplantae</taxon>
        <taxon>Chlorophyta</taxon>
        <taxon>Mamiellophyceae</taxon>
        <taxon>Mamiellales</taxon>
        <taxon>Mamiellaceae</taxon>
        <taxon>Micromonas</taxon>
    </lineage>
</organism>
<keyword evidence="6" id="KW-0832">Ubl conjugation</keyword>
<dbReference type="EMBL" id="GG663739">
    <property type="protein sequence ID" value="EEH57331.1"/>
    <property type="molecule type" value="Genomic_DNA"/>
</dbReference>
<dbReference type="STRING" id="564608.C1MTK1"/>
<reference evidence="12 13" key="1">
    <citation type="journal article" date="2009" name="Science">
        <title>Green evolution and dynamic adaptations revealed by genomes of the marine picoeukaryotes Micromonas.</title>
        <authorList>
            <person name="Worden A.Z."/>
            <person name="Lee J.H."/>
            <person name="Mock T."/>
            <person name="Rouze P."/>
            <person name="Simmons M.P."/>
            <person name="Aerts A.L."/>
            <person name="Allen A.E."/>
            <person name="Cuvelier M.L."/>
            <person name="Derelle E."/>
            <person name="Everett M.V."/>
            <person name="Foulon E."/>
            <person name="Grimwood J."/>
            <person name="Gundlach H."/>
            <person name="Henrissat B."/>
            <person name="Napoli C."/>
            <person name="McDonald S.M."/>
            <person name="Parker M.S."/>
            <person name="Rombauts S."/>
            <person name="Salamov A."/>
            <person name="Von Dassow P."/>
            <person name="Badger J.H."/>
            <person name="Coutinho P.M."/>
            <person name="Demir E."/>
            <person name="Dubchak I."/>
            <person name="Gentemann C."/>
            <person name="Eikrem W."/>
            <person name="Gready J.E."/>
            <person name="John U."/>
            <person name="Lanier W."/>
            <person name="Lindquist E.A."/>
            <person name="Lucas S."/>
            <person name="Mayer K.F."/>
            <person name="Moreau H."/>
            <person name="Not F."/>
            <person name="Otillar R."/>
            <person name="Panaud O."/>
            <person name="Pangilinan J."/>
            <person name="Paulsen I."/>
            <person name="Piegu B."/>
            <person name="Poliakov A."/>
            <person name="Robbens S."/>
            <person name="Schmutz J."/>
            <person name="Toulza E."/>
            <person name="Wyss T."/>
            <person name="Zelensky A."/>
            <person name="Zhou K."/>
            <person name="Armbrust E.V."/>
            <person name="Bhattacharya D."/>
            <person name="Goodenough U.W."/>
            <person name="Van de Peer Y."/>
            <person name="Grigoriev I.V."/>
        </authorList>
    </citation>
    <scope>NUCLEOTIDE SEQUENCE [LARGE SCALE GENOMIC DNA]</scope>
    <source>
        <strain evidence="12 13">CCMP1545</strain>
    </source>
</reference>